<evidence type="ECO:0000259" key="1">
    <source>
        <dbReference type="Pfam" id="PF01526"/>
    </source>
</evidence>
<gene>
    <name evidence="2" type="ORF">J2S55_007866</name>
</gene>
<dbReference type="InterPro" id="IPR002513">
    <property type="entry name" value="Tn3_Tnp_DDE_dom"/>
</dbReference>
<proteinExistence type="predicted"/>
<keyword evidence="3" id="KW-1185">Reference proteome</keyword>
<organism evidence="2 3">
    <name type="scientific">Streptosporangium brasiliense</name>
    <dbReference type="NCBI Taxonomy" id="47480"/>
    <lineage>
        <taxon>Bacteria</taxon>
        <taxon>Bacillati</taxon>
        <taxon>Actinomycetota</taxon>
        <taxon>Actinomycetes</taxon>
        <taxon>Streptosporangiales</taxon>
        <taxon>Streptosporangiaceae</taxon>
        <taxon>Streptosporangium</taxon>
    </lineage>
</organism>
<dbReference type="Proteomes" id="UP001230426">
    <property type="component" value="Unassembled WGS sequence"/>
</dbReference>
<evidence type="ECO:0000313" key="2">
    <source>
        <dbReference type="EMBL" id="MDP9868600.1"/>
    </source>
</evidence>
<dbReference type="EMBL" id="JAUSRB010000002">
    <property type="protein sequence ID" value="MDP9868600.1"/>
    <property type="molecule type" value="Genomic_DNA"/>
</dbReference>
<dbReference type="Pfam" id="PF01526">
    <property type="entry name" value="DDE_Tnp_Tn3"/>
    <property type="match status" value="1"/>
</dbReference>
<comment type="caution">
    <text evidence="2">The sequence shown here is derived from an EMBL/GenBank/DDBJ whole genome shotgun (WGS) entry which is preliminary data.</text>
</comment>
<feature type="domain" description="Tn3 transposase DDE" evidence="1">
    <location>
        <begin position="6"/>
        <end position="60"/>
    </location>
</feature>
<protein>
    <recommendedName>
        <fullName evidence="1">Tn3 transposase DDE domain-containing protein</fullName>
    </recommendedName>
</protein>
<sequence>MIDLLDFLKESDFVTGFTDAFSSVATRENTRREVIRKQLLLVLYALGTNIGIKRVADGASTARAGPRYVPPTTCSSTATTCAMRSPCSSMDPSL</sequence>
<dbReference type="RefSeq" id="WP_306871648.1">
    <property type="nucleotide sequence ID" value="NZ_JAUSRB010000002.1"/>
</dbReference>
<accession>A0ABT9RJV1</accession>
<name>A0ABT9RJV1_9ACTN</name>
<evidence type="ECO:0000313" key="3">
    <source>
        <dbReference type="Proteomes" id="UP001230426"/>
    </source>
</evidence>
<reference evidence="2 3" key="1">
    <citation type="submission" date="2023-07" db="EMBL/GenBank/DDBJ databases">
        <title>Sequencing the genomes of 1000 actinobacteria strains.</title>
        <authorList>
            <person name="Klenk H.-P."/>
        </authorList>
    </citation>
    <scope>NUCLEOTIDE SEQUENCE [LARGE SCALE GENOMIC DNA]</scope>
    <source>
        <strain evidence="2 3">DSM 44109</strain>
    </source>
</reference>